<dbReference type="EMBL" id="JBAWTH010000192">
    <property type="protein sequence ID" value="KAL2273278.1"/>
    <property type="molecule type" value="Genomic_DNA"/>
</dbReference>
<feature type="region of interest" description="Disordered" evidence="1">
    <location>
        <begin position="56"/>
        <end position="139"/>
    </location>
</feature>
<accession>A0ABR4DSB9</accession>
<proteinExistence type="predicted"/>
<organism evidence="2 3">
    <name type="scientific">Diaporthe vaccinii</name>
    <dbReference type="NCBI Taxonomy" id="105482"/>
    <lineage>
        <taxon>Eukaryota</taxon>
        <taxon>Fungi</taxon>
        <taxon>Dikarya</taxon>
        <taxon>Ascomycota</taxon>
        <taxon>Pezizomycotina</taxon>
        <taxon>Sordariomycetes</taxon>
        <taxon>Sordariomycetidae</taxon>
        <taxon>Diaporthales</taxon>
        <taxon>Diaporthaceae</taxon>
        <taxon>Diaporthe</taxon>
        <taxon>Diaporthe eres species complex</taxon>
    </lineage>
</organism>
<sequence length="178" mass="18697">MRKLSQSLRVVIYLPLGDDLWDHVSAVQVFALPNTAVSSESLLRVADSPAQLDLKTLYGGKGSRNVPPSETSGSPVIKGDAEDDGRVDDASSSPVAGLPPSYSDTVPLGAANPSRKRLRPSLGDDAPQPREVSDDKAGRLDNLREAWDQAGAMIEQLHASTAAAAVMDARLSATHTGA</sequence>
<keyword evidence="3" id="KW-1185">Reference proteome</keyword>
<evidence type="ECO:0000256" key="1">
    <source>
        <dbReference type="SAM" id="MobiDB-lite"/>
    </source>
</evidence>
<feature type="compositionally biased region" description="Basic and acidic residues" evidence="1">
    <location>
        <begin position="127"/>
        <end position="139"/>
    </location>
</feature>
<gene>
    <name evidence="2" type="ORF">FJTKL_04831</name>
</gene>
<evidence type="ECO:0000313" key="3">
    <source>
        <dbReference type="Proteomes" id="UP001600888"/>
    </source>
</evidence>
<comment type="caution">
    <text evidence="2">The sequence shown here is derived from an EMBL/GenBank/DDBJ whole genome shotgun (WGS) entry which is preliminary data.</text>
</comment>
<protein>
    <submittedName>
        <fullName evidence="2">Uncharacterized protein</fullName>
    </submittedName>
</protein>
<dbReference type="Proteomes" id="UP001600888">
    <property type="component" value="Unassembled WGS sequence"/>
</dbReference>
<name>A0ABR4DSB9_9PEZI</name>
<evidence type="ECO:0000313" key="2">
    <source>
        <dbReference type="EMBL" id="KAL2273278.1"/>
    </source>
</evidence>
<reference evidence="2 3" key="1">
    <citation type="submission" date="2024-03" db="EMBL/GenBank/DDBJ databases">
        <title>A high-quality draft genome sequence of Diaporthe vaccinii, a causative agent of upright dieback and viscid rot disease in cranberry plants.</title>
        <authorList>
            <person name="Sarrasin M."/>
            <person name="Lang B.F."/>
            <person name="Burger G."/>
        </authorList>
    </citation>
    <scope>NUCLEOTIDE SEQUENCE [LARGE SCALE GENOMIC DNA]</scope>
    <source>
        <strain evidence="2 3">IS7</strain>
    </source>
</reference>